<dbReference type="AlphaFoldDB" id="A0A3M8SV60"/>
<dbReference type="EC" id="1.8.1.7" evidence="13"/>
<dbReference type="Pfam" id="PF02852">
    <property type="entry name" value="Pyr_redox_dim"/>
    <property type="match status" value="1"/>
</dbReference>
<evidence type="ECO:0000259" key="12">
    <source>
        <dbReference type="Pfam" id="PF07992"/>
    </source>
</evidence>
<dbReference type="PRINTS" id="PR00411">
    <property type="entry name" value="PNDRDTASEI"/>
</dbReference>
<evidence type="ECO:0000259" key="11">
    <source>
        <dbReference type="Pfam" id="PF02852"/>
    </source>
</evidence>
<dbReference type="Proteomes" id="UP000267049">
    <property type="component" value="Unassembled WGS sequence"/>
</dbReference>
<dbReference type="GO" id="GO:0045454">
    <property type="term" value="P:cell redox homeostasis"/>
    <property type="evidence" value="ECO:0007669"/>
    <property type="project" value="InterPro"/>
</dbReference>
<dbReference type="GO" id="GO:0005829">
    <property type="term" value="C:cytosol"/>
    <property type="evidence" value="ECO:0007669"/>
    <property type="project" value="TreeGrafter"/>
</dbReference>
<keyword evidence="4 10" id="KW-0560">Oxidoreductase</keyword>
<dbReference type="PRINTS" id="PR00368">
    <property type="entry name" value="FADPNR"/>
</dbReference>
<feature type="domain" description="FAD/NAD(P)-binding" evidence="12">
    <location>
        <begin position="10"/>
        <end position="330"/>
    </location>
</feature>
<comment type="similarity">
    <text evidence="1 10">Belongs to the class-I pyridine nucleotide-disulfide oxidoreductase family.</text>
</comment>
<reference evidence="13 14" key="1">
    <citation type="submission" date="2018-11" db="EMBL/GenBank/DDBJ databases">
        <title>Lysobacter cryohumiis sp. nov., isolated from soil in the Tianshan Mountains, Xinjiang, China.</title>
        <authorList>
            <person name="Luo Y."/>
            <person name="Sheng H."/>
        </authorList>
    </citation>
    <scope>NUCLEOTIDE SEQUENCE [LARGE SCALE GENOMIC DNA]</scope>
    <source>
        <strain evidence="13 14">ZS60</strain>
    </source>
</reference>
<dbReference type="InterPro" id="IPR001100">
    <property type="entry name" value="Pyr_nuc-diS_OxRdtase"/>
</dbReference>
<dbReference type="GO" id="GO:0004362">
    <property type="term" value="F:glutathione-disulfide reductase (NADPH) activity"/>
    <property type="evidence" value="ECO:0007669"/>
    <property type="project" value="UniProtKB-EC"/>
</dbReference>
<dbReference type="EMBL" id="RIBS01000007">
    <property type="protein sequence ID" value="RNF82592.1"/>
    <property type="molecule type" value="Genomic_DNA"/>
</dbReference>
<keyword evidence="2 10" id="KW-0285">Flavoprotein</keyword>
<dbReference type="Gene3D" id="3.30.390.30">
    <property type="match status" value="1"/>
</dbReference>
<protein>
    <submittedName>
        <fullName evidence="13">Glutathione-disulfide reductase</fullName>
        <ecNumber evidence="13">1.8.1.7</ecNumber>
    </submittedName>
</protein>
<gene>
    <name evidence="13" type="ORF">EER27_13885</name>
</gene>
<evidence type="ECO:0000256" key="6">
    <source>
        <dbReference type="ARBA" id="ARBA00023284"/>
    </source>
</evidence>
<feature type="active site" description="Proton acceptor" evidence="7">
    <location>
        <position position="450"/>
    </location>
</feature>
<dbReference type="GO" id="GO:0034599">
    <property type="term" value="P:cellular response to oxidative stress"/>
    <property type="evidence" value="ECO:0007669"/>
    <property type="project" value="TreeGrafter"/>
</dbReference>
<dbReference type="InterPro" id="IPR016156">
    <property type="entry name" value="FAD/NAD-linked_Rdtase_dimer_sf"/>
</dbReference>
<evidence type="ECO:0000256" key="9">
    <source>
        <dbReference type="PIRSR" id="PIRSR000350-4"/>
    </source>
</evidence>
<dbReference type="Gene3D" id="3.50.50.60">
    <property type="entry name" value="FAD/NAD(P)-binding domain"/>
    <property type="match status" value="2"/>
</dbReference>
<evidence type="ECO:0000256" key="3">
    <source>
        <dbReference type="ARBA" id="ARBA00022827"/>
    </source>
</evidence>
<dbReference type="InterPro" id="IPR012999">
    <property type="entry name" value="Pyr_OxRdtase_I_AS"/>
</dbReference>
<dbReference type="InterPro" id="IPR004099">
    <property type="entry name" value="Pyr_nucl-diS_OxRdtase_dimer"/>
</dbReference>
<dbReference type="SUPFAM" id="SSF51905">
    <property type="entry name" value="FAD/NAD(P)-binding domain"/>
    <property type="match status" value="1"/>
</dbReference>
<dbReference type="RefSeq" id="WP_123088728.1">
    <property type="nucleotide sequence ID" value="NZ_RIBS01000007.1"/>
</dbReference>
<comment type="caution">
    <text evidence="13">The sequence shown here is derived from an EMBL/GenBank/DDBJ whole genome shotgun (WGS) entry which is preliminary data.</text>
</comment>
<dbReference type="GO" id="GO:0050660">
    <property type="term" value="F:flavin adenine dinucleotide binding"/>
    <property type="evidence" value="ECO:0007669"/>
    <property type="project" value="InterPro"/>
</dbReference>
<evidence type="ECO:0000256" key="8">
    <source>
        <dbReference type="PIRSR" id="PIRSR000350-3"/>
    </source>
</evidence>
<evidence type="ECO:0000313" key="14">
    <source>
        <dbReference type="Proteomes" id="UP000267049"/>
    </source>
</evidence>
<comment type="cofactor">
    <cofactor evidence="8">
        <name>FAD</name>
        <dbReference type="ChEBI" id="CHEBI:57692"/>
    </cofactor>
    <text evidence="8">Binds 1 FAD per subunit.</text>
</comment>
<keyword evidence="3 8" id="KW-0274">FAD</keyword>
<feature type="binding site" evidence="8">
    <location>
        <position position="275"/>
    </location>
    <ligand>
        <name>NAD(+)</name>
        <dbReference type="ChEBI" id="CHEBI:57540"/>
    </ligand>
</feature>
<keyword evidence="8" id="KW-0520">NAD</keyword>
<dbReference type="SUPFAM" id="SSF55424">
    <property type="entry name" value="FAD/NAD-linked reductases, dimerisation (C-terminal) domain"/>
    <property type="match status" value="1"/>
</dbReference>
<feature type="binding site" evidence="8">
    <location>
        <begin position="186"/>
        <end position="193"/>
    </location>
    <ligand>
        <name>NAD(+)</name>
        <dbReference type="ChEBI" id="CHEBI:57540"/>
    </ligand>
</feature>
<evidence type="ECO:0000256" key="4">
    <source>
        <dbReference type="ARBA" id="ARBA00023002"/>
    </source>
</evidence>
<dbReference type="InterPro" id="IPR046952">
    <property type="entry name" value="GSHR/TRXR-like"/>
</dbReference>
<name>A0A3M8SV60_9GAMM</name>
<dbReference type="OrthoDB" id="9800167at2"/>
<dbReference type="GO" id="GO:0006749">
    <property type="term" value="P:glutathione metabolic process"/>
    <property type="evidence" value="ECO:0007669"/>
    <property type="project" value="TreeGrafter"/>
</dbReference>
<keyword evidence="5" id="KW-1015">Disulfide bond</keyword>
<evidence type="ECO:0000256" key="2">
    <source>
        <dbReference type="ARBA" id="ARBA00022630"/>
    </source>
</evidence>
<keyword evidence="14" id="KW-1185">Reference proteome</keyword>
<evidence type="ECO:0000256" key="7">
    <source>
        <dbReference type="PIRSR" id="PIRSR000350-2"/>
    </source>
</evidence>
<dbReference type="PANTHER" id="PTHR42737">
    <property type="entry name" value="GLUTATHIONE REDUCTASE"/>
    <property type="match status" value="1"/>
</dbReference>
<sequence length="461" mass="48472">MADRDTGIEFDLAVVGGGSGGLAGAFRAAEHGARVVLFEPDALGGTCVNLGCVPKKAMWLAADLAGRLRMAPSLGFNGLAGGHDGGIDRLDWQVFIAHRQRYISNIHAAYRRRLDAAGIVVRPSRARLVAADTLECDDGVRVIAKQVLLATGGHALRPDVPGAALGGVSDDFFAWRAAPERVAIVGGGYIAVELAGVLQALGSQVDLFVRGTRLLNGFDAQLCEQLAEDYRQHGVRVHFGYGLGEVESADGGGVRLRDATGQASERFDALLFATGRAPNSAGLGLDAVGVATDARGHVIVDARHATSVDGVHAVGDLGTDAALTPVAIAAARRLMDRLFGGRDALFDACDIATVVFSHPPIGKVGLTEAEARERHGDAVHVFSAGFRPMLQALAESPQRSLFKLVCVGQERRVIGIHLLGEAADEILQGFAVAMKRGITLDDLRDTVAIHPTSAEEVVLMR</sequence>
<evidence type="ECO:0000256" key="1">
    <source>
        <dbReference type="ARBA" id="ARBA00007532"/>
    </source>
</evidence>
<keyword evidence="6 10" id="KW-0676">Redox-active center</keyword>
<dbReference type="PROSITE" id="PS00076">
    <property type="entry name" value="PYRIDINE_REDOX_1"/>
    <property type="match status" value="1"/>
</dbReference>
<dbReference type="NCBIfam" id="NF004776">
    <property type="entry name" value="PRK06116.1"/>
    <property type="match status" value="1"/>
</dbReference>
<evidence type="ECO:0000256" key="10">
    <source>
        <dbReference type="RuleBase" id="RU003691"/>
    </source>
</evidence>
<keyword evidence="8" id="KW-0547">Nucleotide-binding</keyword>
<organism evidence="13 14">
    <name type="scientific">Montanilutibacter psychrotolerans</name>
    <dbReference type="NCBI Taxonomy" id="1327343"/>
    <lineage>
        <taxon>Bacteria</taxon>
        <taxon>Pseudomonadati</taxon>
        <taxon>Pseudomonadota</taxon>
        <taxon>Gammaproteobacteria</taxon>
        <taxon>Lysobacterales</taxon>
        <taxon>Lysobacteraceae</taxon>
        <taxon>Montanilutibacter</taxon>
    </lineage>
</organism>
<proteinExistence type="inferred from homology"/>
<feature type="disulfide bond" description="Redox-active" evidence="9">
    <location>
        <begin position="47"/>
        <end position="52"/>
    </location>
</feature>
<accession>A0A3M8SV60</accession>
<dbReference type="InterPro" id="IPR023753">
    <property type="entry name" value="FAD/NAD-binding_dom"/>
</dbReference>
<feature type="domain" description="Pyridine nucleotide-disulphide oxidoreductase dimerisation" evidence="11">
    <location>
        <begin position="351"/>
        <end position="460"/>
    </location>
</feature>
<dbReference type="InterPro" id="IPR036188">
    <property type="entry name" value="FAD/NAD-bd_sf"/>
</dbReference>
<dbReference type="PIRSF" id="PIRSF000350">
    <property type="entry name" value="Mercury_reductase_MerA"/>
    <property type="match status" value="1"/>
</dbReference>
<feature type="binding site" evidence="8">
    <location>
        <position position="316"/>
    </location>
    <ligand>
        <name>FAD</name>
        <dbReference type="ChEBI" id="CHEBI:57692"/>
    </ligand>
</feature>
<dbReference type="Pfam" id="PF07992">
    <property type="entry name" value="Pyr_redox_2"/>
    <property type="match status" value="1"/>
</dbReference>
<evidence type="ECO:0000313" key="13">
    <source>
        <dbReference type="EMBL" id="RNF82592.1"/>
    </source>
</evidence>
<feature type="binding site" evidence="8">
    <location>
        <position position="56"/>
    </location>
    <ligand>
        <name>FAD</name>
        <dbReference type="ChEBI" id="CHEBI:57692"/>
    </ligand>
</feature>
<evidence type="ECO:0000256" key="5">
    <source>
        <dbReference type="ARBA" id="ARBA00023157"/>
    </source>
</evidence>
<dbReference type="PANTHER" id="PTHR42737:SF2">
    <property type="entry name" value="GLUTATHIONE REDUCTASE"/>
    <property type="match status" value="1"/>
</dbReference>